<dbReference type="EMBL" id="JABFTP020000021">
    <property type="protein sequence ID" value="KAL3268618.1"/>
    <property type="molecule type" value="Genomic_DNA"/>
</dbReference>
<dbReference type="InterPro" id="IPR050549">
    <property type="entry name" value="MFS_Trehalose_Transporter"/>
</dbReference>
<dbReference type="InterPro" id="IPR005828">
    <property type="entry name" value="MFS_sugar_transport-like"/>
</dbReference>
<feature type="transmembrane region" description="Helical" evidence="9">
    <location>
        <begin position="58"/>
        <end position="80"/>
    </location>
</feature>
<dbReference type="InterPro" id="IPR005829">
    <property type="entry name" value="Sugar_transporter_CS"/>
</dbReference>
<keyword evidence="12" id="KW-1185">Reference proteome</keyword>
<organism evidence="11 12">
    <name type="scientific">Cryptolaemus montrouzieri</name>
    <dbReference type="NCBI Taxonomy" id="559131"/>
    <lineage>
        <taxon>Eukaryota</taxon>
        <taxon>Metazoa</taxon>
        <taxon>Ecdysozoa</taxon>
        <taxon>Arthropoda</taxon>
        <taxon>Hexapoda</taxon>
        <taxon>Insecta</taxon>
        <taxon>Pterygota</taxon>
        <taxon>Neoptera</taxon>
        <taxon>Endopterygota</taxon>
        <taxon>Coleoptera</taxon>
        <taxon>Polyphaga</taxon>
        <taxon>Cucujiformia</taxon>
        <taxon>Coccinelloidea</taxon>
        <taxon>Coccinellidae</taxon>
        <taxon>Scymninae</taxon>
        <taxon>Scymnini</taxon>
        <taxon>Cryptolaemus</taxon>
    </lineage>
</organism>
<evidence type="ECO:0000256" key="1">
    <source>
        <dbReference type="ARBA" id="ARBA00004651"/>
    </source>
</evidence>
<dbReference type="SUPFAM" id="SSF103473">
    <property type="entry name" value="MFS general substrate transporter"/>
    <property type="match status" value="1"/>
</dbReference>
<evidence type="ECO:0000256" key="4">
    <source>
        <dbReference type="ARBA" id="ARBA00022597"/>
    </source>
</evidence>
<dbReference type="Pfam" id="PF00083">
    <property type="entry name" value="Sugar_tr"/>
    <property type="match status" value="1"/>
</dbReference>
<dbReference type="AlphaFoldDB" id="A0ABD2MQJ6"/>
<feature type="transmembrane region" description="Helical" evidence="9">
    <location>
        <begin position="422"/>
        <end position="445"/>
    </location>
</feature>
<keyword evidence="7 9" id="KW-0472">Membrane</keyword>
<evidence type="ECO:0000256" key="9">
    <source>
        <dbReference type="SAM" id="Phobius"/>
    </source>
</evidence>
<comment type="subcellular location">
    <subcellularLocation>
        <location evidence="1">Cell membrane</location>
        <topology evidence="1">Multi-pass membrane protein</topology>
    </subcellularLocation>
</comment>
<feature type="transmembrane region" description="Helical" evidence="9">
    <location>
        <begin position="392"/>
        <end position="416"/>
    </location>
</feature>
<feature type="transmembrane region" description="Helical" evidence="9">
    <location>
        <begin position="357"/>
        <end position="380"/>
    </location>
</feature>
<dbReference type="PROSITE" id="PS00216">
    <property type="entry name" value="SUGAR_TRANSPORT_1"/>
    <property type="match status" value="2"/>
</dbReference>
<feature type="transmembrane region" description="Helical" evidence="9">
    <location>
        <begin position="290"/>
        <end position="316"/>
    </location>
</feature>
<sequence>MKYSEFLTRFQGCSAQLLPATLGTLNAISDGMQFGWTSPMIPRLQSKEAPFQITHLDVIFIEVTFMLAGLLGIPITIFLVDKVGRKKSVLIASSSCLIGWTLIGVANHVSYIYVARFIMGTASDMAFISSPMYIAEIATPKIRGFLAGIIHLMTFTGLLLMYCIGPFVPFYVPSIVGAFILLVQLSTFPFMPESPYFLISKNREDEARVALCKLRKSNGDNKDLEKEFWNITAAVKRQTTESRRIQDLWMIKSNRKAIIIMTMLNGAQHFGCLTVMLMNLHLILAAAESVYISAHTCAILFAALLLISNFISVLLVDRFGRKVLLISSGILTGITLFIIGLFFHLKHHSVDVQGISWIPVVGVMLYAVVFKSGMGSVPIVMTAELFPSNMKAIGMGYADGIYVILSALSVYIYYLLVENFGIFLPFYIFSSCCFLSAIFTVILFLRLKEKH</sequence>
<keyword evidence="2" id="KW-0813">Transport</keyword>
<evidence type="ECO:0000256" key="2">
    <source>
        <dbReference type="ARBA" id="ARBA00022448"/>
    </source>
</evidence>
<accession>A0ABD2MQJ6</accession>
<evidence type="ECO:0000256" key="6">
    <source>
        <dbReference type="ARBA" id="ARBA00022989"/>
    </source>
</evidence>
<dbReference type="InterPro" id="IPR036259">
    <property type="entry name" value="MFS_trans_sf"/>
</dbReference>
<feature type="domain" description="Major facilitator superfamily (MFS) profile" evidence="10">
    <location>
        <begin position="16"/>
        <end position="448"/>
    </location>
</feature>
<dbReference type="InterPro" id="IPR003663">
    <property type="entry name" value="Sugar/inositol_transpt"/>
</dbReference>
<feature type="transmembrane region" description="Helical" evidence="9">
    <location>
        <begin position="258"/>
        <end position="284"/>
    </location>
</feature>
<keyword evidence="8" id="KW-0325">Glycoprotein</keyword>
<dbReference type="PANTHER" id="PTHR48021">
    <property type="match status" value="1"/>
</dbReference>
<reference evidence="11 12" key="1">
    <citation type="journal article" date="2021" name="BMC Biol.">
        <title>Horizontally acquired antibacterial genes associated with adaptive radiation of ladybird beetles.</title>
        <authorList>
            <person name="Li H.S."/>
            <person name="Tang X.F."/>
            <person name="Huang Y.H."/>
            <person name="Xu Z.Y."/>
            <person name="Chen M.L."/>
            <person name="Du X.Y."/>
            <person name="Qiu B.Y."/>
            <person name="Chen P.T."/>
            <person name="Zhang W."/>
            <person name="Slipinski A."/>
            <person name="Escalona H.E."/>
            <person name="Waterhouse R.M."/>
            <person name="Zwick A."/>
            <person name="Pang H."/>
        </authorList>
    </citation>
    <scope>NUCLEOTIDE SEQUENCE [LARGE SCALE GENOMIC DNA]</scope>
    <source>
        <strain evidence="11">SYSU2018</strain>
    </source>
</reference>
<evidence type="ECO:0000313" key="12">
    <source>
        <dbReference type="Proteomes" id="UP001516400"/>
    </source>
</evidence>
<evidence type="ECO:0000313" key="11">
    <source>
        <dbReference type="EMBL" id="KAL3268618.1"/>
    </source>
</evidence>
<comment type="caution">
    <text evidence="11">The sequence shown here is derived from an EMBL/GenBank/DDBJ whole genome shotgun (WGS) entry which is preliminary data.</text>
</comment>
<dbReference type="Proteomes" id="UP001516400">
    <property type="component" value="Unassembled WGS sequence"/>
</dbReference>
<proteinExistence type="predicted"/>
<feature type="transmembrane region" description="Helical" evidence="9">
    <location>
        <begin position="145"/>
        <end position="164"/>
    </location>
</feature>
<dbReference type="PRINTS" id="PR00171">
    <property type="entry name" value="SUGRTRNSPORT"/>
</dbReference>
<feature type="transmembrane region" description="Helical" evidence="9">
    <location>
        <begin position="170"/>
        <end position="191"/>
    </location>
</feature>
<name>A0ABD2MQJ6_9CUCU</name>
<feature type="transmembrane region" description="Helical" evidence="9">
    <location>
        <begin position="323"/>
        <end position="345"/>
    </location>
</feature>
<dbReference type="PANTHER" id="PTHR48021:SF46">
    <property type="entry name" value="MAJOR FACILITATOR SUPERFAMILY (MFS) PROFILE DOMAIN-CONTAINING PROTEIN"/>
    <property type="match status" value="1"/>
</dbReference>
<keyword evidence="5 9" id="KW-0812">Transmembrane</keyword>
<evidence type="ECO:0000256" key="8">
    <source>
        <dbReference type="ARBA" id="ARBA00023180"/>
    </source>
</evidence>
<gene>
    <name evidence="11" type="ORF">HHI36_007724</name>
</gene>
<protein>
    <recommendedName>
        <fullName evidence="10">Major facilitator superfamily (MFS) profile domain-containing protein</fullName>
    </recommendedName>
</protein>
<evidence type="ECO:0000256" key="3">
    <source>
        <dbReference type="ARBA" id="ARBA00022475"/>
    </source>
</evidence>
<dbReference type="InterPro" id="IPR020846">
    <property type="entry name" value="MFS_dom"/>
</dbReference>
<evidence type="ECO:0000259" key="10">
    <source>
        <dbReference type="PROSITE" id="PS50850"/>
    </source>
</evidence>
<dbReference type="PROSITE" id="PS50850">
    <property type="entry name" value="MFS"/>
    <property type="match status" value="1"/>
</dbReference>
<dbReference type="FunFam" id="1.20.1250.20:FF:000218">
    <property type="entry name" value="facilitated trehalose transporter Tret1"/>
    <property type="match status" value="1"/>
</dbReference>
<evidence type="ECO:0000256" key="5">
    <source>
        <dbReference type="ARBA" id="ARBA00022692"/>
    </source>
</evidence>
<evidence type="ECO:0000256" key="7">
    <source>
        <dbReference type="ARBA" id="ARBA00023136"/>
    </source>
</evidence>
<dbReference type="GO" id="GO:0005886">
    <property type="term" value="C:plasma membrane"/>
    <property type="evidence" value="ECO:0007669"/>
    <property type="project" value="UniProtKB-SubCell"/>
</dbReference>
<keyword evidence="3" id="KW-1003">Cell membrane</keyword>
<dbReference type="Gene3D" id="1.20.1250.20">
    <property type="entry name" value="MFS general substrate transporter like domains"/>
    <property type="match status" value="1"/>
</dbReference>
<feature type="transmembrane region" description="Helical" evidence="9">
    <location>
        <begin position="89"/>
        <end position="106"/>
    </location>
</feature>
<keyword evidence="6 9" id="KW-1133">Transmembrane helix</keyword>
<keyword evidence="4" id="KW-0762">Sugar transport</keyword>